<gene>
    <name evidence="6" type="primary">waaF</name>
    <name evidence="6" type="ORF">ACFFLH_08605</name>
</gene>
<name>A0ABV5ZCY5_9GAMM</name>
<keyword evidence="2" id="KW-0808">Transferase</keyword>
<organism evidence="6 7">
    <name type="scientific">Balneatrix alpica</name>
    <dbReference type="NCBI Taxonomy" id="75684"/>
    <lineage>
        <taxon>Bacteria</taxon>
        <taxon>Pseudomonadati</taxon>
        <taxon>Pseudomonadota</taxon>
        <taxon>Gammaproteobacteria</taxon>
        <taxon>Oceanospirillales</taxon>
        <taxon>Balneatrichaceae</taxon>
        <taxon>Balneatrix</taxon>
    </lineage>
</organism>
<evidence type="ECO:0000256" key="3">
    <source>
        <dbReference type="ARBA" id="ARBA00043995"/>
    </source>
</evidence>
<accession>A0ABV5ZCY5</accession>
<dbReference type="EC" id="2.4.99.24" evidence="4"/>
<reference evidence="6 7" key="1">
    <citation type="submission" date="2024-09" db="EMBL/GenBank/DDBJ databases">
        <authorList>
            <person name="Sun Q."/>
            <person name="Mori K."/>
        </authorList>
    </citation>
    <scope>NUCLEOTIDE SEQUENCE [LARGE SCALE GENOMIC DNA]</scope>
    <source>
        <strain evidence="6 7">ATCC 51285</strain>
    </source>
</reference>
<evidence type="ECO:0000256" key="4">
    <source>
        <dbReference type="ARBA" id="ARBA00044042"/>
    </source>
</evidence>
<dbReference type="InterPro" id="IPR002201">
    <property type="entry name" value="Glyco_trans_9"/>
</dbReference>
<evidence type="ECO:0000313" key="6">
    <source>
        <dbReference type="EMBL" id="MFB9886468.1"/>
    </source>
</evidence>
<dbReference type="CDD" id="cd03789">
    <property type="entry name" value="GT9_LPS_heptosyltransferase"/>
    <property type="match status" value="1"/>
</dbReference>
<protein>
    <recommendedName>
        <fullName evidence="4">lipopolysaccharide heptosyltransferase II</fullName>
        <ecNumber evidence="4">2.4.99.24</ecNumber>
    </recommendedName>
</protein>
<comment type="catalytic activity">
    <reaction evidence="5">
        <text>an L-alpha-D-Hep-(1-&gt;5)-[alpha-Kdo-(2-&gt;4)]-alpha-Kdo-(2-&gt;6)-lipid A + ADP-L-glycero-beta-D-manno-heptose = an L-alpha-D-Hep-(1-&gt;3)-L-alpha-D-Hep-(1-&gt;5)-[alpha-Kdo-(2-&gt;4)]-alpha-Kdo-(2-&gt;6)-lipid A + ADP + H(+)</text>
        <dbReference type="Rhea" id="RHEA:74071"/>
        <dbReference type="ChEBI" id="CHEBI:15378"/>
        <dbReference type="ChEBI" id="CHEBI:61506"/>
        <dbReference type="ChEBI" id="CHEBI:193068"/>
        <dbReference type="ChEBI" id="CHEBI:193069"/>
        <dbReference type="ChEBI" id="CHEBI:456216"/>
        <dbReference type="EC" id="2.4.99.24"/>
    </reaction>
</comment>
<keyword evidence="1" id="KW-0328">Glycosyltransferase</keyword>
<keyword evidence="7" id="KW-1185">Reference proteome</keyword>
<evidence type="ECO:0000256" key="2">
    <source>
        <dbReference type="ARBA" id="ARBA00022679"/>
    </source>
</evidence>
<comment type="similarity">
    <text evidence="3">Belongs to the glycosyltransferase 9 family.</text>
</comment>
<proteinExistence type="inferred from homology"/>
<dbReference type="NCBIfam" id="TIGR02195">
    <property type="entry name" value="heptsyl_trn_II"/>
    <property type="match status" value="1"/>
</dbReference>
<comment type="caution">
    <text evidence="6">The sequence shown here is derived from an EMBL/GenBank/DDBJ whole genome shotgun (WGS) entry which is preliminary data.</text>
</comment>
<sequence length="359" mass="39339">MTAGDGSSGQLGYCVKILIVGPSWVGDMVMAQTLFKLLHQRHPGVALDVLAPAWSLALLARMPEVRAGIPMPVGHGKLGLGIRRQLAQRLALSGYDQAIILPNSWKSALVPWLAGIPVRRGWRGELRFGLLNDHSLLDKSAFPRMVERFAALAWPAAQIKRSADLPALPLPQLQADTAGQQQALARLQLQHDRPCLALCPGAEFGEAKRWPEAQYAEVAQHYLQQGWQLWLFGSHKDRHGCEQIIQLLPEAMRAQAVNLAGETELAEAVDLLALADLVVSNDSGLMHVAAALGRPLVAVYGSTSPDFTPPLGEQVQIVRSDIDCSPCFQRTCPYGHYRCLRELGSERVLEALQQLESQR</sequence>
<dbReference type="Pfam" id="PF01075">
    <property type="entry name" value="Glyco_transf_9"/>
    <property type="match status" value="1"/>
</dbReference>
<dbReference type="PANTHER" id="PTHR30160">
    <property type="entry name" value="TETRAACYLDISACCHARIDE 4'-KINASE-RELATED"/>
    <property type="match status" value="1"/>
</dbReference>
<dbReference type="SUPFAM" id="SSF53756">
    <property type="entry name" value="UDP-Glycosyltransferase/glycogen phosphorylase"/>
    <property type="match status" value="1"/>
</dbReference>
<dbReference type="Gene3D" id="3.40.50.2000">
    <property type="entry name" value="Glycogen Phosphorylase B"/>
    <property type="match status" value="2"/>
</dbReference>
<evidence type="ECO:0000256" key="1">
    <source>
        <dbReference type="ARBA" id="ARBA00022676"/>
    </source>
</evidence>
<dbReference type="EMBL" id="JBHLZN010000002">
    <property type="protein sequence ID" value="MFB9886468.1"/>
    <property type="molecule type" value="Genomic_DNA"/>
</dbReference>
<dbReference type="PANTHER" id="PTHR30160:SF7">
    <property type="entry name" value="ADP-HEPTOSE--LPS HEPTOSYLTRANSFERASE 2"/>
    <property type="match status" value="1"/>
</dbReference>
<dbReference type="Proteomes" id="UP001589628">
    <property type="component" value="Unassembled WGS sequence"/>
</dbReference>
<evidence type="ECO:0000313" key="7">
    <source>
        <dbReference type="Proteomes" id="UP001589628"/>
    </source>
</evidence>
<dbReference type="InterPro" id="IPR011910">
    <property type="entry name" value="RfaF"/>
</dbReference>
<evidence type="ECO:0000256" key="5">
    <source>
        <dbReference type="ARBA" id="ARBA00047503"/>
    </source>
</evidence>
<dbReference type="InterPro" id="IPR051199">
    <property type="entry name" value="LPS_LOS_Heptosyltrfase"/>
</dbReference>
<dbReference type="RefSeq" id="WP_211249479.1">
    <property type="nucleotide sequence ID" value="NZ_JBHLZN010000002.1"/>
</dbReference>